<organism evidence="1">
    <name type="scientific">marine sediment metagenome</name>
    <dbReference type="NCBI Taxonomy" id="412755"/>
    <lineage>
        <taxon>unclassified sequences</taxon>
        <taxon>metagenomes</taxon>
        <taxon>ecological metagenomes</taxon>
    </lineage>
</organism>
<protein>
    <submittedName>
        <fullName evidence="1">Uncharacterized protein</fullName>
    </submittedName>
</protein>
<feature type="non-terminal residue" evidence="1">
    <location>
        <position position="1"/>
    </location>
</feature>
<proteinExistence type="predicted"/>
<evidence type="ECO:0000313" key="1">
    <source>
        <dbReference type="EMBL" id="GAH06405.1"/>
    </source>
</evidence>
<sequence>LDHSNPSVVYLSREVNGVFEIEKWTTPDGGAAWTSQNITAGSQKNNVRPVVSRSHKPGRPALFWMHGDYIYYTRYHTAIKTNLPIADK</sequence>
<gene>
    <name evidence="1" type="ORF">S01H4_63945</name>
</gene>
<reference evidence="1" key="1">
    <citation type="journal article" date="2014" name="Front. Microbiol.">
        <title>High frequency of phylogenetically diverse reductive dehalogenase-homologous genes in deep subseafloor sedimentary metagenomes.</title>
        <authorList>
            <person name="Kawai M."/>
            <person name="Futagami T."/>
            <person name="Toyoda A."/>
            <person name="Takaki Y."/>
            <person name="Nishi S."/>
            <person name="Hori S."/>
            <person name="Arai W."/>
            <person name="Tsubouchi T."/>
            <person name="Morono Y."/>
            <person name="Uchiyama I."/>
            <person name="Ito T."/>
            <person name="Fujiyama A."/>
            <person name="Inagaki F."/>
            <person name="Takami H."/>
        </authorList>
    </citation>
    <scope>NUCLEOTIDE SEQUENCE</scope>
    <source>
        <strain evidence="1">Expedition CK06-06</strain>
    </source>
</reference>
<dbReference type="AlphaFoldDB" id="X1DDL0"/>
<name>X1DDL0_9ZZZZ</name>
<dbReference type="EMBL" id="BART01038620">
    <property type="protein sequence ID" value="GAH06405.1"/>
    <property type="molecule type" value="Genomic_DNA"/>
</dbReference>
<accession>X1DDL0</accession>
<comment type="caution">
    <text evidence="1">The sequence shown here is derived from an EMBL/GenBank/DDBJ whole genome shotgun (WGS) entry which is preliminary data.</text>
</comment>